<name>A0A2S7YGK1_BEABA</name>
<dbReference type="Proteomes" id="UP000237441">
    <property type="component" value="Unassembled WGS sequence"/>
</dbReference>
<evidence type="ECO:0000256" key="2">
    <source>
        <dbReference type="ARBA" id="ARBA00022801"/>
    </source>
</evidence>
<keyword evidence="2" id="KW-0378">Hydrolase</keyword>
<dbReference type="GO" id="GO:0016787">
    <property type="term" value="F:hydrolase activity"/>
    <property type="evidence" value="ECO:0007669"/>
    <property type="project" value="UniProtKB-KW"/>
</dbReference>
<dbReference type="PANTHER" id="PTHR46072:SF8">
    <property type="entry name" value="AMIDASE DOMAIN-CONTAINING PROTEIN"/>
    <property type="match status" value="1"/>
</dbReference>
<dbReference type="OrthoDB" id="6428749at2759"/>
<reference evidence="6 7" key="1">
    <citation type="submission" date="2016-07" db="EMBL/GenBank/DDBJ databases">
        <title>Comparative genomics of the entomopathogenic fungus Beauveria bassiana.</title>
        <authorList>
            <person name="Valero Jimenez C.A."/>
            <person name="Zwaan B.J."/>
            <person name="Van Kan J.A."/>
            <person name="Takken W."/>
            <person name="Debets A.J."/>
            <person name="Schoustra S.E."/>
            <person name="Koenraadt C.J."/>
        </authorList>
    </citation>
    <scope>NUCLEOTIDE SEQUENCE [LARGE SCALE GENOMIC DNA]</scope>
    <source>
        <strain evidence="6 7">ARSEF 8028</strain>
    </source>
</reference>
<evidence type="ECO:0000256" key="1">
    <source>
        <dbReference type="ARBA" id="ARBA00009199"/>
    </source>
</evidence>
<dbReference type="SUPFAM" id="SSF75304">
    <property type="entry name" value="Amidase signature (AS) enzymes"/>
    <property type="match status" value="1"/>
</dbReference>
<evidence type="ECO:0000256" key="3">
    <source>
        <dbReference type="PIRSR" id="PIRSR001221-1"/>
    </source>
</evidence>
<dbReference type="InterPro" id="IPR023631">
    <property type="entry name" value="Amidase_dom"/>
</dbReference>
<feature type="transmembrane region" description="Helical" evidence="4">
    <location>
        <begin position="12"/>
        <end position="32"/>
    </location>
</feature>
<dbReference type="PIRSF" id="PIRSF001221">
    <property type="entry name" value="Amidase_fungi"/>
    <property type="match status" value="1"/>
</dbReference>
<keyword evidence="4" id="KW-1133">Transmembrane helix</keyword>
<protein>
    <recommendedName>
        <fullName evidence="5">Amidase domain-containing protein</fullName>
    </recommendedName>
</protein>
<comment type="similarity">
    <text evidence="1">Belongs to the amidase family.</text>
</comment>
<dbReference type="Pfam" id="PF01425">
    <property type="entry name" value="Amidase"/>
    <property type="match status" value="1"/>
</dbReference>
<keyword evidence="4" id="KW-0812">Transmembrane</keyword>
<feature type="domain" description="Amidase" evidence="5">
    <location>
        <begin position="121"/>
        <end position="586"/>
    </location>
</feature>
<evidence type="ECO:0000313" key="7">
    <source>
        <dbReference type="Proteomes" id="UP000237441"/>
    </source>
</evidence>
<evidence type="ECO:0000313" key="6">
    <source>
        <dbReference type="EMBL" id="PQK15109.1"/>
    </source>
</evidence>
<sequence>MTAAATVRKSTTFATILPLAIFSAFFASYWFAFGDAWNMHPCDAHRLHWQTVVSEKRAELAAKIPQEWLLSQRVIDHARSRRSIAGDFLDSLLDSHTRDITTREPTEIVREIASGNLSSVEVVTAFCKRASYIHQISPAFLEIGFDLALSRAKELDEYFNTHGQTVGPLHGLPITLKDHFHIKGLETSFGYVGWIGTFEGTKGTGKEKNVESELIRQLVSVGAVPIAKTTLMVSTWAPENNNNILGYSWNPYNQELSTGGSSGGEALVQALRGSAVGFGTDSGGSVSMPSSYHGIYSVKPSPGRLSFKDAAGSGLGNLAITAVVGIMGPSIRTLRLVFKSLMETRPWEHDSSVLPIPWRSDQELSPDAILSFGFMESDGIVAPHPPIARALEIAYSAVKNKGHQLIAWKPPSHAANAMHGPLARGDGCPDVYSAFKSSDEPIVPQLSHLFPDGNLKKPISLPDYQKITQEMMSFRNQYREYWTSTSRITKHGRPVDAVILPVSPYAGFKPGKFDYSAYTSIVNILGYTSAVVQVTFGDKCVDVVQDDYKPLGERDKLNMDTYDADASDGVPAAIQILGRDLEEEKIFSIAQIVADAIEEYQAKQA</sequence>
<feature type="active site" description="Charge relay system" evidence="3">
    <location>
        <position position="261"/>
    </location>
</feature>
<dbReference type="AlphaFoldDB" id="A0A2S7YGK1"/>
<feature type="active site" description="Charge relay system" evidence="3">
    <location>
        <position position="177"/>
    </location>
</feature>
<gene>
    <name evidence="6" type="ORF">BB8028_0005g06240</name>
</gene>
<dbReference type="Gene3D" id="3.90.1300.10">
    <property type="entry name" value="Amidase signature (AS) domain"/>
    <property type="match status" value="1"/>
</dbReference>
<dbReference type="EMBL" id="JRHA01000005">
    <property type="protein sequence ID" value="PQK15109.1"/>
    <property type="molecule type" value="Genomic_DNA"/>
</dbReference>
<evidence type="ECO:0000256" key="4">
    <source>
        <dbReference type="SAM" id="Phobius"/>
    </source>
</evidence>
<evidence type="ECO:0000259" key="5">
    <source>
        <dbReference type="Pfam" id="PF01425"/>
    </source>
</evidence>
<dbReference type="InterPro" id="IPR036928">
    <property type="entry name" value="AS_sf"/>
</dbReference>
<feature type="active site" description="Acyl-ester intermediate" evidence="3">
    <location>
        <position position="285"/>
    </location>
</feature>
<keyword evidence="4" id="KW-0472">Membrane</keyword>
<comment type="caution">
    <text evidence="6">The sequence shown here is derived from an EMBL/GenBank/DDBJ whole genome shotgun (WGS) entry which is preliminary data.</text>
</comment>
<organism evidence="6 7">
    <name type="scientific">Beauveria bassiana</name>
    <name type="common">White muscardine disease fungus</name>
    <name type="synonym">Tritirachium shiotae</name>
    <dbReference type="NCBI Taxonomy" id="176275"/>
    <lineage>
        <taxon>Eukaryota</taxon>
        <taxon>Fungi</taxon>
        <taxon>Dikarya</taxon>
        <taxon>Ascomycota</taxon>
        <taxon>Pezizomycotina</taxon>
        <taxon>Sordariomycetes</taxon>
        <taxon>Hypocreomycetidae</taxon>
        <taxon>Hypocreales</taxon>
        <taxon>Cordycipitaceae</taxon>
        <taxon>Beauveria</taxon>
    </lineage>
</organism>
<dbReference type="PANTHER" id="PTHR46072">
    <property type="entry name" value="AMIDASE-RELATED-RELATED"/>
    <property type="match status" value="1"/>
</dbReference>
<accession>A0A2S7YGK1</accession>
<proteinExistence type="inferred from homology"/>